<dbReference type="EMBL" id="LPWA01000111">
    <property type="protein sequence ID" value="KUM25906.1"/>
    <property type="molecule type" value="Genomic_DNA"/>
</dbReference>
<organism evidence="1 2">
    <name type="scientific">Rhizobium loti</name>
    <name type="common">Mesorhizobium loti</name>
    <dbReference type="NCBI Taxonomy" id="381"/>
    <lineage>
        <taxon>Bacteria</taxon>
        <taxon>Pseudomonadati</taxon>
        <taxon>Pseudomonadota</taxon>
        <taxon>Alphaproteobacteria</taxon>
        <taxon>Hyphomicrobiales</taxon>
        <taxon>Phyllobacteriaceae</taxon>
        <taxon>Mesorhizobium</taxon>
    </lineage>
</organism>
<evidence type="ECO:0008006" key="3">
    <source>
        <dbReference type="Google" id="ProtNLM"/>
    </source>
</evidence>
<dbReference type="AlphaFoldDB" id="A0A101KS57"/>
<proteinExistence type="predicted"/>
<name>A0A101KS57_RHILI</name>
<protein>
    <recommendedName>
        <fullName evidence="3">Serine protease</fullName>
    </recommendedName>
</protein>
<evidence type="ECO:0000313" key="2">
    <source>
        <dbReference type="Proteomes" id="UP000053176"/>
    </source>
</evidence>
<gene>
    <name evidence="1" type="ORF">AU467_23965</name>
</gene>
<dbReference type="OrthoDB" id="8447273at2"/>
<sequence>MSDEKLRESGTSAAISASPTRKTALDFFGRHLIALCVSYRDRADTAAGLQPRVAVFSGTLFEFRGTVSILTAGHILRWIERMEKSSEIEILGASIADVFSADIKCDHPIPLDLKGAIRNYVDEAGLDFGLILLRPYYVRLLAFNGTKAIGEEVWAPRPDVNFGAHFILGLPAEIQSQRISDEGNIALSPILLRVRELNEDGGADFPRFVGQIDDMPLQSIEGMSGGPIIGFDLSSPDRYWIVALQSAWLPTSRKVFGCPMPVIGKLLTEAVNDLLNDLGSGVVDTAASVGAETDGVAAPTG</sequence>
<reference evidence="1 2" key="1">
    <citation type="submission" date="2015-12" db="EMBL/GenBank/DDBJ databases">
        <title>Draft genome sequence of Mesorhizobium sp. UFLA 01-765, a multitolerant efficient symbiont and plant-growth promoting strain isolated from Zn-mining soil using Leucaena leucocephala as a trap plant.</title>
        <authorList>
            <person name="Rangel W.M."/>
            <person name="Thijs S."/>
            <person name="Longatti S.M."/>
            <person name="Moreira F.M."/>
            <person name="Weyens N."/>
            <person name="Vangronsveld J."/>
            <person name="Van Hamme J.D."/>
            <person name="Bottos E.M."/>
            <person name="Rineau F."/>
        </authorList>
    </citation>
    <scope>NUCLEOTIDE SEQUENCE [LARGE SCALE GENOMIC DNA]</scope>
    <source>
        <strain evidence="1 2">UFLA 01-765</strain>
    </source>
</reference>
<accession>A0A101KS57</accession>
<evidence type="ECO:0000313" key="1">
    <source>
        <dbReference type="EMBL" id="KUM25906.1"/>
    </source>
</evidence>
<dbReference type="Proteomes" id="UP000053176">
    <property type="component" value="Unassembled WGS sequence"/>
</dbReference>
<comment type="caution">
    <text evidence="1">The sequence shown here is derived from an EMBL/GenBank/DDBJ whole genome shotgun (WGS) entry which is preliminary data.</text>
</comment>